<dbReference type="InterPro" id="IPR020846">
    <property type="entry name" value="MFS_dom"/>
</dbReference>
<dbReference type="Proteomes" id="UP000190774">
    <property type="component" value="Unassembled WGS sequence"/>
</dbReference>
<feature type="transmembrane region" description="Helical" evidence="4">
    <location>
        <begin position="54"/>
        <end position="76"/>
    </location>
</feature>
<dbReference type="GO" id="GO:0005886">
    <property type="term" value="C:plasma membrane"/>
    <property type="evidence" value="ECO:0007669"/>
    <property type="project" value="TreeGrafter"/>
</dbReference>
<reference evidence="7" key="1">
    <citation type="submission" date="2017-02" db="EMBL/GenBank/DDBJ databases">
        <authorList>
            <person name="Varghese N."/>
            <person name="Submissions S."/>
        </authorList>
    </citation>
    <scope>NUCLEOTIDE SEQUENCE [LARGE SCALE GENOMIC DNA]</scope>
    <source>
        <strain evidence="7">ATCC 700200</strain>
    </source>
</reference>
<keyword evidence="1 4" id="KW-0812">Transmembrane</keyword>
<dbReference type="GO" id="GO:0022857">
    <property type="term" value="F:transmembrane transporter activity"/>
    <property type="evidence" value="ECO:0007669"/>
    <property type="project" value="InterPro"/>
</dbReference>
<feature type="transmembrane region" description="Helical" evidence="4">
    <location>
        <begin position="113"/>
        <end position="131"/>
    </location>
</feature>
<dbReference type="PROSITE" id="PS50850">
    <property type="entry name" value="MFS"/>
    <property type="match status" value="1"/>
</dbReference>
<feature type="transmembrane region" description="Helical" evidence="4">
    <location>
        <begin position="297"/>
        <end position="315"/>
    </location>
</feature>
<sequence length="410" mass="44115">MNETVIEDSPPLMRVQQDATQTVFALLFAISFSHMLNDTIQALLPAIYPVLKQSYGLTFTQLGLITLTFQVTASLLQPLVGYITDKRPLPYSLPIGMGMTLIGLLSLSKASSFPSILISSAFVGAGSAVFHPEASRIAHMAAGRRRGLAQSLFQVGGNAGTSIGPLLAAWFIVPHGQAALSWFSIIALVGVMVLFQVGQWQARNMHRVHKKRSLVTGHTEGPSTMRVALAVGVLVMLVFSKYVYLASLTNYYTFYLMDRFHVSVQQSQYYLFVFLFAVAAGTIIGGPVGDIIGRKRVIWVSILGVAPFSLWLPHAGLTMTAILSVFIGLILASAFSAILVYAQELMPGKIGMIAGLFFGLAFGIAGIGSAVLGSVADHQGINFVFHACAYLPLLGLLTVFLPDVETAKEK</sequence>
<dbReference type="SUPFAM" id="SSF103473">
    <property type="entry name" value="MFS general substrate transporter"/>
    <property type="match status" value="1"/>
</dbReference>
<protein>
    <submittedName>
        <fullName evidence="6">MFS transporter, FSR family, fosmidomycin resistance protein</fullName>
    </submittedName>
</protein>
<organism evidence="6 7">
    <name type="scientific">Prosthecobacter debontii</name>
    <dbReference type="NCBI Taxonomy" id="48467"/>
    <lineage>
        <taxon>Bacteria</taxon>
        <taxon>Pseudomonadati</taxon>
        <taxon>Verrucomicrobiota</taxon>
        <taxon>Verrucomicrobiia</taxon>
        <taxon>Verrucomicrobiales</taxon>
        <taxon>Verrucomicrobiaceae</taxon>
        <taxon>Prosthecobacter</taxon>
    </lineage>
</organism>
<evidence type="ECO:0000256" key="2">
    <source>
        <dbReference type="ARBA" id="ARBA00022989"/>
    </source>
</evidence>
<gene>
    <name evidence="6" type="ORF">SAMN02745166_01157</name>
</gene>
<evidence type="ECO:0000256" key="3">
    <source>
        <dbReference type="ARBA" id="ARBA00023136"/>
    </source>
</evidence>
<dbReference type="CDD" id="cd17478">
    <property type="entry name" value="MFS_FsR"/>
    <property type="match status" value="1"/>
</dbReference>
<feature type="transmembrane region" description="Helical" evidence="4">
    <location>
        <begin position="227"/>
        <end position="247"/>
    </location>
</feature>
<name>A0A1T4X789_9BACT</name>
<evidence type="ECO:0000256" key="4">
    <source>
        <dbReference type="SAM" id="Phobius"/>
    </source>
</evidence>
<keyword evidence="7" id="KW-1185">Reference proteome</keyword>
<accession>A0A1T4X789</accession>
<dbReference type="AlphaFoldDB" id="A0A1T4X789"/>
<dbReference type="RefSeq" id="WP_078812362.1">
    <property type="nucleotide sequence ID" value="NZ_FUYE01000003.1"/>
</dbReference>
<feature type="transmembrane region" description="Helical" evidence="4">
    <location>
        <begin position="381"/>
        <end position="401"/>
    </location>
</feature>
<evidence type="ECO:0000313" key="6">
    <source>
        <dbReference type="EMBL" id="SKA85503.1"/>
    </source>
</evidence>
<feature type="transmembrane region" description="Helical" evidence="4">
    <location>
        <begin position="267"/>
        <end position="285"/>
    </location>
</feature>
<dbReference type="Pfam" id="PF07690">
    <property type="entry name" value="MFS_1"/>
    <property type="match status" value="2"/>
</dbReference>
<evidence type="ECO:0000259" key="5">
    <source>
        <dbReference type="PROSITE" id="PS50850"/>
    </source>
</evidence>
<dbReference type="Gene3D" id="1.20.1250.20">
    <property type="entry name" value="MFS general substrate transporter like domains"/>
    <property type="match status" value="2"/>
</dbReference>
<dbReference type="InterPro" id="IPR011701">
    <property type="entry name" value="MFS"/>
</dbReference>
<evidence type="ECO:0000256" key="1">
    <source>
        <dbReference type="ARBA" id="ARBA00022692"/>
    </source>
</evidence>
<dbReference type="OrthoDB" id="9770492at2"/>
<keyword evidence="3 4" id="KW-0472">Membrane</keyword>
<feature type="transmembrane region" description="Helical" evidence="4">
    <location>
        <begin position="321"/>
        <end position="341"/>
    </location>
</feature>
<dbReference type="PANTHER" id="PTHR43129">
    <property type="entry name" value="FOSMIDOMYCIN RESISTANCE PROTEIN"/>
    <property type="match status" value="1"/>
</dbReference>
<proteinExistence type="predicted"/>
<keyword evidence="2 4" id="KW-1133">Transmembrane helix</keyword>
<feature type="domain" description="Major facilitator superfamily (MFS) profile" evidence="5">
    <location>
        <begin position="26"/>
        <end position="407"/>
    </location>
</feature>
<dbReference type="STRING" id="48467.SAMN02745166_01157"/>
<dbReference type="PANTHER" id="PTHR43129:SF1">
    <property type="entry name" value="FOSMIDOMYCIN RESISTANCE PROTEIN"/>
    <property type="match status" value="1"/>
</dbReference>
<feature type="transmembrane region" description="Helical" evidence="4">
    <location>
        <begin position="179"/>
        <end position="197"/>
    </location>
</feature>
<dbReference type="EMBL" id="FUYE01000003">
    <property type="protein sequence ID" value="SKA85503.1"/>
    <property type="molecule type" value="Genomic_DNA"/>
</dbReference>
<dbReference type="InterPro" id="IPR036259">
    <property type="entry name" value="MFS_trans_sf"/>
</dbReference>
<feature type="transmembrane region" description="Helical" evidence="4">
    <location>
        <begin position="152"/>
        <end position="173"/>
    </location>
</feature>
<feature type="transmembrane region" description="Helical" evidence="4">
    <location>
        <begin position="353"/>
        <end position="375"/>
    </location>
</feature>
<evidence type="ECO:0000313" key="7">
    <source>
        <dbReference type="Proteomes" id="UP000190774"/>
    </source>
</evidence>
<feature type="transmembrane region" description="Helical" evidence="4">
    <location>
        <begin position="88"/>
        <end position="107"/>
    </location>
</feature>
<feature type="transmembrane region" description="Helical" evidence="4">
    <location>
        <begin position="23"/>
        <end position="48"/>
    </location>
</feature>